<reference evidence="1 2" key="1">
    <citation type="submission" date="2020-08" db="EMBL/GenBank/DDBJ databases">
        <title>The Agave Microbiome: Exploring the role of microbial communities in plant adaptations to desert environments.</title>
        <authorList>
            <person name="Partida-Martinez L.P."/>
        </authorList>
    </citation>
    <scope>NUCLEOTIDE SEQUENCE [LARGE SCALE GENOMIC DNA]</scope>
    <source>
        <strain evidence="1 2">RAS26</strain>
    </source>
</reference>
<comment type="caution">
    <text evidence="1">The sequence shown here is derived from an EMBL/GenBank/DDBJ whole genome shotgun (WGS) entry which is preliminary data.</text>
</comment>
<proteinExistence type="predicted"/>
<organism evidence="1 2">
    <name type="scientific">Cellulomonas cellasea</name>
    <dbReference type="NCBI Taxonomy" id="43670"/>
    <lineage>
        <taxon>Bacteria</taxon>
        <taxon>Bacillati</taxon>
        <taxon>Actinomycetota</taxon>
        <taxon>Actinomycetes</taxon>
        <taxon>Micrococcales</taxon>
        <taxon>Cellulomonadaceae</taxon>
        <taxon>Cellulomonas</taxon>
    </lineage>
</organism>
<dbReference type="EMBL" id="JACHVX010000011">
    <property type="protein sequence ID" value="MBB2925520.1"/>
    <property type="molecule type" value="Genomic_DNA"/>
</dbReference>
<dbReference type="Proteomes" id="UP000518206">
    <property type="component" value="Unassembled WGS sequence"/>
</dbReference>
<name>A0A7W4UKR9_9CELL</name>
<evidence type="ECO:0000313" key="1">
    <source>
        <dbReference type="EMBL" id="MBB2925520.1"/>
    </source>
</evidence>
<protein>
    <submittedName>
        <fullName evidence="1">Uncharacterized protein</fullName>
    </submittedName>
</protein>
<gene>
    <name evidence="1" type="ORF">FHR80_004467</name>
</gene>
<dbReference type="AlphaFoldDB" id="A0A7W4UKR9"/>
<reference evidence="1 2" key="2">
    <citation type="submission" date="2020-08" db="EMBL/GenBank/DDBJ databases">
        <authorList>
            <person name="Partida-Martinez L."/>
            <person name="Huntemann M."/>
            <person name="Clum A."/>
            <person name="Wang J."/>
            <person name="Palaniappan K."/>
            <person name="Ritter S."/>
            <person name="Chen I.-M."/>
            <person name="Stamatis D."/>
            <person name="Reddy T."/>
            <person name="O'Malley R."/>
            <person name="Daum C."/>
            <person name="Shapiro N."/>
            <person name="Ivanova N."/>
            <person name="Kyrpides N."/>
            <person name="Woyke T."/>
        </authorList>
    </citation>
    <scope>NUCLEOTIDE SEQUENCE [LARGE SCALE GENOMIC DNA]</scope>
    <source>
        <strain evidence="1 2">RAS26</strain>
    </source>
</reference>
<sequence length="189" mass="20487">MPLGRADTDLNDRTWTLGRGTSTSEACRSCGREEVSELSLVWRIAEHGWAECELRTPDERVVVPASYVSDAPEDFLSGLAHVCAWGGSTTFTFVGEPAVYRWTLTAGSGVLEVAVEHRPGPAQAGSVSTPVWRGTFVLSTFARASVRAFDAVVHEHGLAGYEQVWGRPFPTGELEALRSAWRHLGSIGT</sequence>
<accession>A0A7W4UKR9</accession>
<evidence type="ECO:0000313" key="2">
    <source>
        <dbReference type="Proteomes" id="UP000518206"/>
    </source>
</evidence>